<dbReference type="InterPro" id="IPR009057">
    <property type="entry name" value="Homeodomain-like_sf"/>
</dbReference>
<evidence type="ECO:0000256" key="1">
    <source>
        <dbReference type="SAM" id="MobiDB-lite"/>
    </source>
</evidence>
<gene>
    <name evidence="2" type="ORF">F5X68DRAFT_243978</name>
</gene>
<protein>
    <recommendedName>
        <fullName evidence="4">Transposase</fullName>
    </recommendedName>
</protein>
<reference evidence="2" key="1">
    <citation type="journal article" date="2021" name="Nat. Commun.">
        <title>Genetic determinants of endophytism in the Arabidopsis root mycobiome.</title>
        <authorList>
            <person name="Mesny F."/>
            <person name="Miyauchi S."/>
            <person name="Thiergart T."/>
            <person name="Pickel B."/>
            <person name="Atanasova L."/>
            <person name="Karlsson M."/>
            <person name="Huettel B."/>
            <person name="Barry K.W."/>
            <person name="Haridas S."/>
            <person name="Chen C."/>
            <person name="Bauer D."/>
            <person name="Andreopoulos W."/>
            <person name="Pangilinan J."/>
            <person name="LaButti K."/>
            <person name="Riley R."/>
            <person name="Lipzen A."/>
            <person name="Clum A."/>
            <person name="Drula E."/>
            <person name="Henrissat B."/>
            <person name="Kohler A."/>
            <person name="Grigoriev I.V."/>
            <person name="Martin F.M."/>
            <person name="Hacquard S."/>
        </authorList>
    </citation>
    <scope>NUCLEOTIDE SEQUENCE</scope>
    <source>
        <strain evidence="2">MPI-SDFR-AT-0117</strain>
    </source>
</reference>
<feature type="region of interest" description="Disordered" evidence="1">
    <location>
        <begin position="58"/>
        <end position="81"/>
    </location>
</feature>
<accession>A0A9P9AHE4</accession>
<sequence length="142" mass="15846">MDRPSTPPPKEPRKEVKKQMSPHTRTRIAIAYRSGVPASQVAKNEGISTSSVYGVNRRYDHQVSAKSRPRTGRPQKLDDRDKRIIRRTLTVDPSAPLRVLVEAIDSRVSGVTIKRWMRKEGIVRGPDGEAKVVAARPTGKKA</sequence>
<dbReference type="AlphaFoldDB" id="A0A9P9AHE4"/>
<comment type="caution">
    <text evidence="2">The sequence shown here is derived from an EMBL/GenBank/DDBJ whole genome shotgun (WGS) entry which is preliminary data.</text>
</comment>
<dbReference type="SUPFAM" id="SSF46689">
    <property type="entry name" value="Homeodomain-like"/>
    <property type="match status" value="1"/>
</dbReference>
<keyword evidence="3" id="KW-1185">Reference proteome</keyword>
<organism evidence="2 3">
    <name type="scientific">Plectosphaerella plurivora</name>
    <dbReference type="NCBI Taxonomy" id="936078"/>
    <lineage>
        <taxon>Eukaryota</taxon>
        <taxon>Fungi</taxon>
        <taxon>Dikarya</taxon>
        <taxon>Ascomycota</taxon>
        <taxon>Pezizomycotina</taxon>
        <taxon>Sordariomycetes</taxon>
        <taxon>Hypocreomycetidae</taxon>
        <taxon>Glomerellales</taxon>
        <taxon>Plectosphaerellaceae</taxon>
        <taxon>Plectosphaerella</taxon>
    </lineage>
</organism>
<evidence type="ECO:0000313" key="3">
    <source>
        <dbReference type="Proteomes" id="UP000770015"/>
    </source>
</evidence>
<dbReference type="EMBL" id="JAGSXJ010000002">
    <property type="protein sequence ID" value="KAH6695388.1"/>
    <property type="molecule type" value="Genomic_DNA"/>
</dbReference>
<dbReference type="OrthoDB" id="5145626at2759"/>
<name>A0A9P9AHE4_9PEZI</name>
<evidence type="ECO:0000313" key="2">
    <source>
        <dbReference type="EMBL" id="KAH6695388.1"/>
    </source>
</evidence>
<dbReference type="Proteomes" id="UP000770015">
    <property type="component" value="Unassembled WGS sequence"/>
</dbReference>
<feature type="region of interest" description="Disordered" evidence="1">
    <location>
        <begin position="1"/>
        <end position="24"/>
    </location>
</feature>
<evidence type="ECO:0008006" key="4">
    <source>
        <dbReference type="Google" id="ProtNLM"/>
    </source>
</evidence>
<proteinExistence type="predicted"/>